<evidence type="ECO:0000313" key="2">
    <source>
        <dbReference type="Proteomes" id="UP000602532"/>
    </source>
</evidence>
<organism evidence="1 2">
    <name type="scientific">Microbacterium gallinarum</name>
    <dbReference type="NCBI Taxonomy" id="2762209"/>
    <lineage>
        <taxon>Bacteria</taxon>
        <taxon>Bacillati</taxon>
        <taxon>Actinomycetota</taxon>
        <taxon>Actinomycetes</taxon>
        <taxon>Micrococcales</taxon>
        <taxon>Microbacteriaceae</taxon>
        <taxon>Microbacterium</taxon>
    </lineage>
</organism>
<dbReference type="Proteomes" id="UP000602532">
    <property type="component" value="Unassembled WGS sequence"/>
</dbReference>
<proteinExistence type="predicted"/>
<accession>A0ABR8X170</accession>
<evidence type="ECO:0000313" key="1">
    <source>
        <dbReference type="EMBL" id="MBD8023095.1"/>
    </source>
</evidence>
<dbReference type="EMBL" id="JACSPM010000001">
    <property type="protein sequence ID" value="MBD8023095.1"/>
    <property type="molecule type" value="Genomic_DNA"/>
</dbReference>
<gene>
    <name evidence="1" type="ORF">H9622_05745</name>
</gene>
<sequence length="266" mass="28750">MEPLILLLQGWWWAAPAAAGVGAASYMGLTTGRRRARRLELDAARHEESQAYRALVAARAQVRVAQADVLAARSRTTGMVPLEAKRALQAARNAEKSAAYALRASRARVKASYTQYRAASTAEPLPIERLHTAQDAVNARWLSYETDVDKALAYPQLTDSRHPATVAFLHAQREAQWLRPTAGRRIAPEEYVRYRDAVAAMDAALTEAERQAGVPGTSPAPQGGVAGVLGSVADMIDAAIPVIEGLRSAVVLPRRFTPKPPDSAPR</sequence>
<dbReference type="RefSeq" id="WP_191765068.1">
    <property type="nucleotide sequence ID" value="NZ_JACSPM010000001.1"/>
</dbReference>
<protein>
    <recommendedName>
        <fullName evidence="3">Secreted protein</fullName>
    </recommendedName>
</protein>
<keyword evidence="2" id="KW-1185">Reference proteome</keyword>
<reference evidence="1 2" key="1">
    <citation type="submission" date="2020-08" db="EMBL/GenBank/DDBJ databases">
        <title>A Genomic Blueprint of the Chicken Gut Microbiome.</title>
        <authorList>
            <person name="Gilroy R."/>
            <person name="Ravi A."/>
            <person name="Getino M."/>
            <person name="Pursley I."/>
            <person name="Horton D.L."/>
            <person name="Alikhan N.-F."/>
            <person name="Baker D."/>
            <person name="Gharbi K."/>
            <person name="Hall N."/>
            <person name="Watson M."/>
            <person name="Adriaenssens E.M."/>
            <person name="Foster-Nyarko E."/>
            <person name="Jarju S."/>
            <person name="Secka A."/>
            <person name="Antonio M."/>
            <person name="Oren A."/>
            <person name="Chaudhuri R."/>
            <person name="La Ragione R.M."/>
            <person name="Hildebrand F."/>
            <person name="Pallen M.J."/>
        </authorList>
    </citation>
    <scope>NUCLEOTIDE SEQUENCE [LARGE SCALE GENOMIC DNA]</scope>
    <source>
        <strain evidence="1 2">Sa1CUA4</strain>
    </source>
</reference>
<name>A0ABR8X170_9MICO</name>
<comment type="caution">
    <text evidence="1">The sequence shown here is derived from an EMBL/GenBank/DDBJ whole genome shotgun (WGS) entry which is preliminary data.</text>
</comment>
<evidence type="ECO:0008006" key="3">
    <source>
        <dbReference type="Google" id="ProtNLM"/>
    </source>
</evidence>